<dbReference type="InterPro" id="IPR008271">
    <property type="entry name" value="Ser/Thr_kinase_AS"/>
</dbReference>
<dbReference type="Gene3D" id="1.25.40.10">
    <property type="entry name" value="Tetratricopeptide repeat domain"/>
    <property type="match status" value="2"/>
</dbReference>
<comment type="catalytic activity">
    <reaction evidence="8">
        <text>L-seryl-[protein] + ATP = O-phospho-L-seryl-[protein] + ADP + H(+)</text>
        <dbReference type="Rhea" id="RHEA:17989"/>
        <dbReference type="Rhea" id="RHEA-COMP:9863"/>
        <dbReference type="Rhea" id="RHEA-COMP:11604"/>
        <dbReference type="ChEBI" id="CHEBI:15378"/>
        <dbReference type="ChEBI" id="CHEBI:29999"/>
        <dbReference type="ChEBI" id="CHEBI:30616"/>
        <dbReference type="ChEBI" id="CHEBI:83421"/>
        <dbReference type="ChEBI" id="CHEBI:456216"/>
        <dbReference type="EC" id="2.7.11.1"/>
    </reaction>
</comment>
<keyword evidence="6" id="KW-0067">ATP-binding</keyword>
<dbReference type="CDD" id="cd14014">
    <property type="entry name" value="STKc_PknB_like"/>
    <property type="match status" value="1"/>
</dbReference>
<accession>A0ABR8BS97</accession>
<dbReference type="Proteomes" id="UP000621307">
    <property type="component" value="Unassembled WGS sequence"/>
</dbReference>
<organism evidence="11 12">
    <name type="scientific">Nostoc parmelioides FACHB-3921</name>
    <dbReference type="NCBI Taxonomy" id="2692909"/>
    <lineage>
        <taxon>Bacteria</taxon>
        <taxon>Bacillati</taxon>
        <taxon>Cyanobacteriota</taxon>
        <taxon>Cyanophyceae</taxon>
        <taxon>Nostocales</taxon>
        <taxon>Nostocaceae</taxon>
        <taxon>Nostoc</taxon>
    </lineage>
</organism>
<dbReference type="PROSITE" id="PS50005">
    <property type="entry name" value="TPR"/>
    <property type="match status" value="1"/>
</dbReference>
<feature type="domain" description="Protein kinase" evidence="10">
    <location>
        <begin position="1"/>
        <end position="313"/>
    </location>
</feature>
<evidence type="ECO:0000256" key="1">
    <source>
        <dbReference type="ARBA" id="ARBA00012513"/>
    </source>
</evidence>
<sequence>MSYCINPLCPARENPDEAASCLACGTPLVLNNRIRLIKPLKEATGNIFTYTDTFEVEDAGNKWEERRRRVMKVSKWDSPELVKMIEVESLALRRIHHPCVPYSTVDDYFIFEPENSPFTFRCLVMDKFEGQNLAEWLQSNGRISQSTAVDWLKQLVEILDIVHHTEFFHRDIKPSNIILQPNGKLALIDFGTARKITDTYLAKVSASGGTTTRMGNYEITAVVTQGYTPLEQIRGKAVPQSDFYALGRTLVTLVTGKSLVQIPQDIETGNLHWRKYAPQIDKPFADLLDELMAQSPIGRPQTTEIILKRLERLPLQSKINKVVKSKIFQISIVTLGIISLINIYNVLRPSIAQDLLNQGKKAQQENRLDDAENSFRQAIALKPDMAKLVSEFYVQQADKRSIPLEEAKKYYELAIKYNPQSDVAHNNLGLVCQTLQDFQCVENSYAVLFKLKPNSWEAHYGLGNFYDDLGKYDLAQEQYKLAILNNKLALDAVSNLARIKNLQREYDAAIEIAEGGLTKAKDPALRAALYKSIGWAKLEQKKYIEAKNNLEKAKELDFKRTDTYCLLAQTQEALKEINDARMLWEVCLISESNLPEVQRWRIQILNRLLGDIKVE</sequence>
<proteinExistence type="predicted"/>
<evidence type="ECO:0000256" key="9">
    <source>
        <dbReference type="PROSITE-ProRule" id="PRU00339"/>
    </source>
</evidence>
<dbReference type="Pfam" id="PF00069">
    <property type="entry name" value="Pkinase"/>
    <property type="match status" value="1"/>
</dbReference>
<dbReference type="SMART" id="SM00028">
    <property type="entry name" value="TPR"/>
    <property type="match status" value="5"/>
</dbReference>
<dbReference type="PANTHER" id="PTHR24363:SF0">
    <property type="entry name" value="SERINE_THREONINE KINASE LIKE DOMAIN CONTAINING 1"/>
    <property type="match status" value="1"/>
</dbReference>
<dbReference type="InterPro" id="IPR011990">
    <property type="entry name" value="TPR-like_helical_dom_sf"/>
</dbReference>
<evidence type="ECO:0000313" key="12">
    <source>
        <dbReference type="Proteomes" id="UP000621307"/>
    </source>
</evidence>
<comment type="caution">
    <text evidence="11">The sequence shown here is derived from an EMBL/GenBank/DDBJ whole genome shotgun (WGS) entry which is preliminary data.</text>
</comment>
<name>A0ABR8BS97_9NOSO</name>
<feature type="repeat" description="TPR" evidence="9">
    <location>
        <begin position="352"/>
        <end position="385"/>
    </location>
</feature>
<gene>
    <name evidence="11" type="ORF">H6G14_31500</name>
</gene>
<dbReference type="SUPFAM" id="SSF56112">
    <property type="entry name" value="Protein kinase-like (PK-like)"/>
    <property type="match status" value="1"/>
</dbReference>
<evidence type="ECO:0000256" key="6">
    <source>
        <dbReference type="ARBA" id="ARBA00022840"/>
    </source>
</evidence>
<keyword evidence="2" id="KW-0723">Serine/threonine-protein kinase</keyword>
<evidence type="ECO:0000256" key="5">
    <source>
        <dbReference type="ARBA" id="ARBA00022777"/>
    </source>
</evidence>
<dbReference type="EMBL" id="JACJQL010000119">
    <property type="protein sequence ID" value="MBD2255716.1"/>
    <property type="molecule type" value="Genomic_DNA"/>
</dbReference>
<evidence type="ECO:0000313" key="11">
    <source>
        <dbReference type="EMBL" id="MBD2255716.1"/>
    </source>
</evidence>
<reference evidence="11 12" key="1">
    <citation type="journal article" date="2020" name="ISME J.">
        <title>Comparative genomics reveals insights into cyanobacterial evolution and habitat adaptation.</title>
        <authorList>
            <person name="Chen M.Y."/>
            <person name="Teng W.K."/>
            <person name="Zhao L."/>
            <person name="Hu C.X."/>
            <person name="Zhou Y.K."/>
            <person name="Han B.P."/>
            <person name="Song L.R."/>
            <person name="Shu W.S."/>
        </authorList>
    </citation>
    <scope>NUCLEOTIDE SEQUENCE [LARGE SCALE GENOMIC DNA]</scope>
    <source>
        <strain evidence="11 12">FACHB-3921</strain>
    </source>
</reference>
<dbReference type="RefSeq" id="WP_190572813.1">
    <property type="nucleotide sequence ID" value="NZ_JACJQL010000119.1"/>
</dbReference>
<protein>
    <recommendedName>
        <fullName evidence="1">non-specific serine/threonine protein kinase</fullName>
        <ecNumber evidence="1">2.7.11.1</ecNumber>
    </recommendedName>
</protein>
<dbReference type="PROSITE" id="PS00108">
    <property type="entry name" value="PROTEIN_KINASE_ST"/>
    <property type="match status" value="1"/>
</dbReference>
<dbReference type="InterPro" id="IPR019734">
    <property type="entry name" value="TPR_rpt"/>
</dbReference>
<dbReference type="InterPro" id="IPR011009">
    <property type="entry name" value="Kinase-like_dom_sf"/>
</dbReference>
<dbReference type="SUPFAM" id="SSF48452">
    <property type="entry name" value="TPR-like"/>
    <property type="match status" value="1"/>
</dbReference>
<dbReference type="Gene3D" id="1.10.510.10">
    <property type="entry name" value="Transferase(Phosphotransferase) domain 1"/>
    <property type="match status" value="1"/>
</dbReference>
<keyword evidence="4" id="KW-0547">Nucleotide-binding</keyword>
<dbReference type="NCBIfam" id="NF045510">
    <property type="entry name" value="4Cys_prefix_kin"/>
    <property type="match status" value="1"/>
</dbReference>
<keyword evidence="12" id="KW-1185">Reference proteome</keyword>
<keyword evidence="3" id="KW-0808">Transferase</keyword>
<evidence type="ECO:0000256" key="4">
    <source>
        <dbReference type="ARBA" id="ARBA00022741"/>
    </source>
</evidence>
<dbReference type="PROSITE" id="PS50011">
    <property type="entry name" value="PROTEIN_KINASE_DOM"/>
    <property type="match status" value="1"/>
</dbReference>
<evidence type="ECO:0000256" key="3">
    <source>
        <dbReference type="ARBA" id="ARBA00022679"/>
    </source>
</evidence>
<evidence type="ECO:0000256" key="8">
    <source>
        <dbReference type="ARBA" id="ARBA00048679"/>
    </source>
</evidence>
<dbReference type="EC" id="2.7.11.1" evidence="1"/>
<dbReference type="GO" id="GO:0016301">
    <property type="term" value="F:kinase activity"/>
    <property type="evidence" value="ECO:0007669"/>
    <property type="project" value="UniProtKB-KW"/>
</dbReference>
<keyword evidence="9" id="KW-0802">TPR repeat</keyword>
<keyword evidence="5 11" id="KW-0418">Kinase</keyword>
<dbReference type="Pfam" id="PF13181">
    <property type="entry name" value="TPR_8"/>
    <property type="match status" value="2"/>
</dbReference>
<comment type="catalytic activity">
    <reaction evidence="7">
        <text>L-threonyl-[protein] + ATP = O-phospho-L-threonyl-[protein] + ADP + H(+)</text>
        <dbReference type="Rhea" id="RHEA:46608"/>
        <dbReference type="Rhea" id="RHEA-COMP:11060"/>
        <dbReference type="Rhea" id="RHEA-COMP:11605"/>
        <dbReference type="ChEBI" id="CHEBI:15378"/>
        <dbReference type="ChEBI" id="CHEBI:30013"/>
        <dbReference type="ChEBI" id="CHEBI:30616"/>
        <dbReference type="ChEBI" id="CHEBI:61977"/>
        <dbReference type="ChEBI" id="CHEBI:456216"/>
        <dbReference type="EC" id="2.7.11.1"/>
    </reaction>
</comment>
<evidence type="ECO:0000256" key="7">
    <source>
        <dbReference type="ARBA" id="ARBA00047899"/>
    </source>
</evidence>
<dbReference type="InterPro" id="IPR000719">
    <property type="entry name" value="Prot_kinase_dom"/>
</dbReference>
<evidence type="ECO:0000259" key="10">
    <source>
        <dbReference type="PROSITE" id="PS50011"/>
    </source>
</evidence>
<dbReference type="PANTHER" id="PTHR24363">
    <property type="entry name" value="SERINE/THREONINE PROTEIN KINASE"/>
    <property type="match status" value="1"/>
</dbReference>
<evidence type="ECO:0000256" key="2">
    <source>
        <dbReference type="ARBA" id="ARBA00022527"/>
    </source>
</evidence>
<dbReference type="SMART" id="SM00220">
    <property type="entry name" value="S_TKc"/>
    <property type="match status" value="1"/>
</dbReference>